<feature type="compositionally biased region" description="Low complexity" evidence="1">
    <location>
        <begin position="241"/>
        <end position="274"/>
    </location>
</feature>
<keyword evidence="2" id="KW-0732">Signal</keyword>
<evidence type="ECO:0008006" key="5">
    <source>
        <dbReference type="Google" id="ProtNLM"/>
    </source>
</evidence>
<reference evidence="3 4" key="1">
    <citation type="submission" date="2020-08" db="EMBL/GenBank/DDBJ databases">
        <title>Genomic Encyclopedia of Type Strains, Phase III (KMG-III): the genomes of soil and plant-associated and newly described type strains.</title>
        <authorList>
            <person name="Whitman W."/>
        </authorList>
    </citation>
    <scope>NUCLEOTIDE SEQUENCE [LARGE SCALE GENOMIC DNA]</scope>
    <source>
        <strain evidence="3 4">CECT 8075</strain>
    </source>
</reference>
<keyword evidence="4" id="KW-1185">Reference proteome</keyword>
<accession>A0A7W5E1C0</accession>
<dbReference type="RefSeq" id="WP_184306139.1">
    <property type="nucleotide sequence ID" value="NZ_JACHXU010000012.1"/>
</dbReference>
<comment type="caution">
    <text evidence="3">The sequence shown here is derived from an EMBL/GenBank/DDBJ whole genome shotgun (WGS) entry which is preliminary data.</text>
</comment>
<evidence type="ECO:0000313" key="3">
    <source>
        <dbReference type="EMBL" id="MBB3207868.1"/>
    </source>
</evidence>
<evidence type="ECO:0000256" key="2">
    <source>
        <dbReference type="SAM" id="SignalP"/>
    </source>
</evidence>
<sequence>MKLHWIASASLSLVRAVQSCAAPNFHAPTGSAGGRKSSGGFILKDPQAMSQFVSEAERVSERLISAAVSERIFWDHLRDELVSSGNDAPITPQLCEVALLRSGHSQLQSDQTAAAIHRSIDNCRRLLMTDSPRFVDQLRLRYAPLKQSYEAYGPGMVRSIGKQIWSGSPPKNWWPTRVTVHAVQPLRTGAAGRSSYQSCVWIEAVLTDMSPNVPEWLRLIHQLTQVAIDTHTRTHLSGVSASLSGGSSGLTAKSSSASTASAGFKGPSGHASSGAGDGTSGGDAKPSVELPWSLGSIPLILNQAAEAGLMSGESLPIAETLGLWWESEETFMQSAVAASSCDVTLGRGIDEVAEVLQQWWTVHGRDTKAFPIALKQLAKMLALPADQKGR</sequence>
<protein>
    <recommendedName>
        <fullName evidence="5">Secreted protein</fullName>
    </recommendedName>
</protein>
<feature type="chain" id="PRO_5031271949" description="Secreted protein" evidence="2">
    <location>
        <begin position="22"/>
        <end position="390"/>
    </location>
</feature>
<dbReference type="EMBL" id="JACHXU010000012">
    <property type="protein sequence ID" value="MBB3207868.1"/>
    <property type="molecule type" value="Genomic_DNA"/>
</dbReference>
<name>A0A7W5E1C0_9BACT</name>
<organism evidence="3 4">
    <name type="scientific">Aporhodopirellula rubra</name>
    <dbReference type="NCBI Taxonomy" id="980271"/>
    <lineage>
        <taxon>Bacteria</taxon>
        <taxon>Pseudomonadati</taxon>
        <taxon>Planctomycetota</taxon>
        <taxon>Planctomycetia</taxon>
        <taxon>Pirellulales</taxon>
        <taxon>Pirellulaceae</taxon>
        <taxon>Aporhodopirellula</taxon>
    </lineage>
</organism>
<evidence type="ECO:0000256" key="1">
    <source>
        <dbReference type="SAM" id="MobiDB-lite"/>
    </source>
</evidence>
<dbReference type="Proteomes" id="UP000536179">
    <property type="component" value="Unassembled WGS sequence"/>
</dbReference>
<proteinExistence type="predicted"/>
<evidence type="ECO:0000313" key="4">
    <source>
        <dbReference type="Proteomes" id="UP000536179"/>
    </source>
</evidence>
<feature type="region of interest" description="Disordered" evidence="1">
    <location>
        <begin position="241"/>
        <end position="287"/>
    </location>
</feature>
<feature type="signal peptide" evidence="2">
    <location>
        <begin position="1"/>
        <end position="21"/>
    </location>
</feature>
<gene>
    <name evidence="3" type="ORF">FHS27_003695</name>
</gene>
<dbReference type="AlphaFoldDB" id="A0A7W5E1C0"/>